<evidence type="ECO:0000313" key="3">
    <source>
        <dbReference type="Proteomes" id="UP000030564"/>
    </source>
</evidence>
<dbReference type="PANTHER" id="PTHR38436">
    <property type="entry name" value="POLYKETIDE CYCLASE SNOAL-LIKE DOMAIN"/>
    <property type="match status" value="1"/>
</dbReference>
<keyword evidence="1" id="KW-0732">Signal</keyword>
<evidence type="ECO:0000313" key="2">
    <source>
        <dbReference type="EMBL" id="KHA72741.1"/>
    </source>
</evidence>
<feature type="chain" id="PRO_5002016114" evidence="1">
    <location>
        <begin position="30"/>
        <end position="186"/>
    </location>
</feature>
<dbReference type="InterPro" id="IPR032710">
    <property type="entry name" value="NTF2-like_dom_sf"/>
</dbReference>
<comment type="caution">
    <text evidence="2">The sequence shown here is derived from an EMBL/GenBank/DDBJ whole genome shotgun (WGS) entry which is preliminary data.</text>
</comment>
<dbReference type="SUPFAM" id="SSF54427">
    <property type="entry name" value="NTF2-like"/>
    <property type="match status" value="1"/>
</dbReference>
<gene>
    <name evidence="2" type="ORF">NZ35_13535</name>
</gene>
<dbReference type="Gene3D" id="3.10.450.50">
    <property type="match status" value="1"/>
</dbReference>
<protein>
    <submittedName>
        <fullName evidence="2">Ester cyclase</fullName>
    </submittedName>
</protein>
<name>A0A0A6FIZ3_9PSED</name>
<dbReference type="Pfam" id="PF07366">
    <property type="entry name" value="SnoaL"/>
    <property type="match status" value="1"/>
</dbReference>
<sequence>MSHLTFARRFSLAAIGLSAAWLASPFAFAESALIKPQTLIVDQSLPKAQVEAMALAARRYGSFWNSGEEALATAALSPQFVDQTPPEGRVQGPTGPLLASKFFRTAVPDLSCDIEQMIIAGDHVVVHLHFRGHFSGTFKALKGQGQRVDFRATDIYQIDNGRIAANWHIEDNISLMAQLHTQPPAS</sequence>
<dbReference type="InterPro" id="IPR009959">
    <property type="entry name" value="Cyclase_SnoaL-like"/>
</dbReference>
<dbReference type="PANTHER" id="PTHR38436:SF1">
    <property type="entry name" value="ESTER CYCLASE"/>
    <property type="match status" value="1"/>
</dbReference>
<dbReference type="PATRIC" id="fig|587753.9.peg.800"/>
<dbReference type="Proteomes" id="UP000030564">
    <property type="component" value="Unassembled WGS sequence"/>
</dbReference>
<dbReference type="OrthoDB" id="8588307at2"/>
<feature type="signal peptide" evidence="1">
    <location>
        <begin position="1"/>
        <end position="29"/>
    </location>
</feature>
<reference evidence="2 3" key="1">
    <citation type="submission" date="2014-10" db="EMBL/GenBank/DDBJ databases">
        <title>Draft genome sequence of Pseudomonas chlororaphis EA105.</title>
        <authorList>
            <person name="McCully L.M."/>
            <person name="Bitzer A.S."/>
            <person name="Spence C."/>
            <person name="Bais H."/>
            <person name="Silby M.W."/>
        </authorList>
    </citation>
    <scope>NUCLEOTIDE SEQUENCE [LARGE SCALE GENOMIC DNA]</scope>
    <source>
        <strain evidence="2 3">EA105</strain>
    </source>
</reference>
<dbReference type="EMBL" id="JSFK01000010">
    <property type="protein sequence ID" value="KHA72741.1"/>
    <property type="molecule type" value="Genomic_DNA"/>
</dbReference>
<evidence type="ECO:0000256" key="1">
    <source>
        <dbReference type="SAM" id="SignalP"/>
    </source>
</evidence>
<dbReference type="GO" id="GO:0030638">
    <property type="term" value="P:polyketide metabolic process"/>
    <property type="evidence" value="ECO:0007669"/>
    <property type="project" value="InterPro"/>
</dbReference>
<proteinExistence type="predicted"/>
<organism evidence="2 3">
    <name type="scientific">Pseudomonas chlororaphis</name>
    <dbReference type="NCBI Taxonomy" id="587753"/>
    <lineage>
        <taxon>Bacteria</taxon>
        <taxon>Pseudomonadati</taxon>
        <taxon>Pseudomonadota</taxon>
        <taxon>Gammaproteobacteria</taxon>
        <taxon>Pseudomonadales</taxon>
        <taxon>Pseudomonadaceae</taxon>
        <taxon>Pseudomonas</taxon>
    </lineage>
</organism>
<dbReference type="AlphaFoldDB" id="A0A0A6FIZ3"/>
<accession>A0A0A6FIZ3</accession>